<keyword evidence="2" id="KW-1185">Reference proteome</keyword>
<protein>
    <submittedName>
        <fullName evidence="1">Uncharacterized protein</fullName>
    </submittedName>
</protein>
<sequence length="94" mass="10144">MRAPRIDAADEPGEKLTIIRGPAVNPPAGGEIQSTYVTIKLVIEPALCRRSDHRIGTYLCGHAASTAKRIGRLERMKPEPLPFKAGLRPAAQCA</sequence>
<gene>
    <name evidence="1" type="ORF">GCM10022383_08840</name>
</gene>
<organism evidence="1 2">
    <name type="scientific">Microbacterium soli</name>
    <dbReference type="NCBI Taxonomy" id="446075"/>
    <lineage>
        <taxon>Bacteria</taxon>
        <taxon>Bacillati</taxon>
        <taxon>Actinomycetota</taxon>
        <taxon>Actinomycetes</taxon>
        <taxon>Micrococcales</taxon>
        <taxon>Microbacteriaceae</taxon>
        <taxon>Microbacterium</taxon>
    </lineage>
</organism>
<evidence type="ECO:0000313" key="2">
    <source>
        <dbReference type="Proteomes" id="UP001501591"/>
    </source>
</evidence>
<evidence type="ECO:0000313" key="1">
    <source>
        <dbReference type="EMBL" id="GAA3932564.1"/>
    </source>
</evidence>
<comment type="caution">
    <text evidence="1">The sequence shown here is derived from an EMBL/GenBank/DDBJ whole genome shotgun (WGS) entry which is preliminary data.</text>
</comment>
<reference evidence="2" key="1">
    <citation type="journal article" date="2019" name="Int. J. Syst. Evol. Microbiol.">
        <title>The Global Catalogue of Microorganisms (GCM) 10K type strain sequencing project: providing services to taxonomists for standard genome sequencing and annotation.</title>
        <authorList>
            <consortium name="The Broad Institute Genomics Platform"/>
            <consortium name="The Broad Institute Genome Sequencing Center for Infectious Disease"/>
            <person name="Wu L."/>
            <person name="Ma J."/>
        </authorList>
    </citation>
    <scope>NUCLEOTIDE SEQUENCE [LARGE SCALE GENOMIC DNA]</scope>
    <source>
        <strain evidence="2">JCM 17024</strain>
    </source>
</reference>
<accession>A0ABP7MXZ7</accession>
<dbReference type="Proteomes" id="UP001501591">
    <property type="component" value="Unassembled WGS sequence"/>
</dbReference>
<name>A0ABP7MXZ7_9MICO</name>
<dbReference type="EMBL" id="BAABCP010000001">
    <property type="protein sequence ID" value="GAA3932564.1"/>
    <property type="molecule type" value="Genomic_DNA"/>
</dbReference>
<proteinExistence type="predicted"/>